<dbReference type="InterPro" id="IPR011257">
    <property type="entry name" value="DNA_glycosylase"/>
</dbReference>
<dbReference type="OrthoDB" id="423534at2759"/>
<dbReference type="GeneID" id="37071653"/>
<evidence type="ECO:0000256" key="1">
    <source>
        <dbReference type="SAM" id="Coils"/>
    </source>
</evidence>
<dbReference type="Proteomes" id="UP000248349">
    <property type="component" value="Unassembled WGS sequence"/>
</dbReference>
<keyword evidence="1" id="KW-0175">Coiled coil</keyword>
<feature type="region of interest" description="Disordered" evidence="2">
    <location>
        <begin position="1"/>
        <end position="147"/>
    </location>
</feature>
<dbReference type="GO" id="GO:0006281">
    <property type="term" value="P:DNA repair"/>
    <property type="evidence" value="ECO:0007669"/>
    <property type="project" value="InterPro"/>
</dbReference>
<reference evidence="3 4" key="1">
    <citation type="submission" date="2016-12" db="EMBL/GenBank/DDBJ databases">
        <title>The genomes of Aspergillus section Nigri reveals drivers in fungal speciation.</title>
        <authorList>
            <consortium name="DOE Joint Genome Institute"/>
            <person name="Vesth T.C."/>
            <person name="Nybo J."/>
            <person name="Theobald S."/>
            <person name="Brandl J."/>
            <person name="Frisvad J.C."/>
            <person name="Nielsen K.F."/>
            <person name="Lyhne E.K."/>
            <person name="Kogle M.E."/>
            <person name="Kuo A."/>
            <person name="Riley R."/>
            <person name="Clum A."/>
            <person name="Nolan M."/>
            <person name="Lipzen A."/>
            <person name="Salamov A."/>
            <person name="Henrissat B."/>
            <person name="Wiebenga A."/>
            <person name="De Vries R.P."/>
            <person name="Grigoriev I.V."/>
            <person name="Mortensen U.H."/>
            <person name="Andersen M.R."/>
            <person name="Baker S.E."/>
        </authorList>
    </citation>
    <scope>NUCLEOTIDE SEQUENCE [LARGE SCALE GENOMIC DNA]</scope>
    <source>
        <strain evidence="3 4">JOP 1030-1</strain>
    </source>
</reference>
<evidence type="ECO:0000313" key="3">
    <source>
        <dbReference type="EMBL" id="PYH42811.1"/>
    </source>
</evidence>
<feature type="compositionally biased region" description="Acidic residues" evidence="2">
    <location>
        <begin position="97"/>
        <end position="128"/>
    </location>
</feature>
<feature type="compositionally biased region" description="Acidic residues" evidence="2">
    <location>
        <begin position="73"/>
        <end position="89"/>
    </location>
</feature>
<dbReference type="AlphaFoldDB" id="A0A318Z697"/>
<dbReference type="SUPFAM" id="SSF48150">
    <property type="entry name" value="DNA-glycosylase"/>
    <property type="match status" value="1"/>
</dbReference>
<protein>
    <submittedName>
        <fullName evidence="3">Uncharacterized protein</fullName>
    </submittedName>
</protein>
<organism evidence="3 4">
    <name type="scientific">Aspergillus saccharolyticus JOP 1030-1</name>
    <dbReference type="NCBI Taxonomy" id="1450539"/>
    <lineage>
        <taxon>Eukaryota</taxon>
        <taxon>Fungi</taxon>
        <taxon>Dikarya</taxon>
        <taxon>Ascomycota</taxon>
        <taxon>Pezizomycotina</taxon>
        <taxon>Eurotiomycetes</taxon>
        <taxon>Eurotiomycetidae</taxon>
        <taxon>Eurotiales</taxon>
        <taxon>Aspergillaceae</taxon>
        <taxon>Aspergillus</taxon>
        <taxon>Aspergillus subgen. Circumdati</taxon>
    </lineage>
</organism>
<sequence>MKYKPPQVEDYSETDSTPIPPKRKLDQRDPGSGSSTGQASARAEYDQPPSKAAKKGVEGNEGAEEDVIKSAAGEEDDGYDGQVESEVDDEGKGINDEQMEEDDDDRLEKEEEEEEEEEEGEVEEEDNDQERNESGSGNSTISKPKLHKAVQDYGRPPLYGTAIAEGKLQGSPDTLLAMVIDAMLKSRPISHDLSQRAVNHLIEVGFHDIQKLSESSWEERAMALKDGGYNRYREQGSTNLGEMANLINDKYEGDLNNLLRKANNDRNKTRQLIKEIKGLGDLGADLFLNNVQSVWPSMAPFIDRRSLETADKVGLGTDLDAIYAELGRDSVSMSRLANGLSAVRLERKQSDLMAL</sequence>
<dbReference type="RefSeq" id="XP_025428793.1">
    <property type="nucleotide sequence ID" value="XM_025570425.1"/>
</dbReference>
<accession>A0A318Z697</accession>
<proteinExistence type="predicted"/>
<feature type="coiled-coil region" evidence="1">
    <location>
        <begin position="248"/>
        <end position="275"/>
    </location>
</feature>
<name>A0A318Z697_9EURO</name>
<gene>
    <name evidence="3" type="ORF">BP01DRAFT_124099</name>
</gene>
<dbReference type="GO" id="GO:0003824">
    <property type="term" value="F:catalytic activity"/>
    <property type="evidence" value="ECO:0007669"/>
    <property type="project" value="InterPro"/>
</dbReference>
<dbReference type="EMBL" id="KZ821248">
    <property type="protein sequence ID" value="PYH42811.1"/>
    <property type="molecule type" value="Genomic_DNA"/>
</dbReference>
<evidence type="ECO:0000256" key="2">
    <source>
        <dbReference type="SAM" id="MobiDB-lite"/>
    </source>
</evidence>
<evidence type="ECO:0000313" key="4">
    <source>
        <dbReference type="Proteomes" id="UP000248349"/>
    </source>
</evidence>
<keyword evidence="4" id="KW-1185">Reference proteome</keyword>